<dbReference type="PANTHER" id="PTHR40077:SF1">
    <property type="entry name" value="MEMBRANE PROTEIN"/>
    <property type="match status" value="1"/>
</dbReference>
<evidence type="ECO:0000313" key="8">
    <source>
        <dbReference type="EMBL" id="MBF6357577.1"/>
    </source>
</evidence>
<evidence type="ECO:0000256" key="6">
    <source>
        <dbReference type="SAM" id="Phobius"/>
    </source>
</evidence>
<evidence type="ECO:0000259" key="7">
    <source>
        <dbReference type="Pfam" id="PF12823"/>
    </source>
</evidence>
<dbReference type="Pfam" id="PF12823">
    <property type="entry name" value="DUF3817"/>
    <property type="match status" value="1"/>
</dbReference>
<keyword evidence="5 6" id="KW-0472">Membrane</keyword>
<dbReference type="EMBL" id="JADLQN010000006">
    <property type="protein sequence ID" value="MBF6357577.1"/>
    <property type="molecule type" value="Genomic_DNA"/>
</dbReference>
<feature type="transmembrane region" description="Helical" evidence="6">
    <location>
        <begin position="16"/>
        <end position="38"/>
    </location>
</feature>
<comment type="caution">
    <text evidence="8">The sequence shown here is derived from an EMBL/GenBank/DDBJ whole genome shotgun (WGS) entry which is preliminary data.</text>
</comment>
<feature type="transmembrane region" description="Helical" evidence="6">
    <location>
        <begin position="81"/>
        <end position="101"/>
    </location>
</feature>
<name>A0ABS0DGI4_9NOCA</name>
<organism evidence="8 9">
    <name type="scientific">Nocardia higoensis</name>
    <dbReference type="NCBI Taxonomy" id="228599"/>
    <lineage>
        <taxon>Bacteria</taxon>
        <taxon>Bacillati</taxon>
        <taxon>Actinomycetota</taxon>
        <taxon>Actinomycetes</taxon>
        <taxon>Mycobacteriales</taxon>
        <taxon>Nocardiaceae</taxon>
        <taxon>Nocardia</taxon>
    </lineage>
</organism>
<evidence type="ECO:0000256" key="2">
    <source>
        <dbReference type="ARBA" id="ARBA00022475"/>
    </source>
</evidence>
<evidence type="ECO:0000256" key="1">
    <source>
        <dbReference type="ARBA" id="ARBA00004651"/>
    </source>
</evidence>
<gene>
    <name evidence="8" type="ORF">IU449_24030</name>
</gene>
<evidence type="ECO:0000256" key="4">
    <source>
        <dbReference type="ARBA" id="ARBA00022989"/>
    </source>
</evidence>
<dbReference type="InterPro" id="IPR023845">
    <property type="entry name" value="DUF3817_TM"/>
</dbReference>
<sequence length="130" mass="13895">MVAMASFDPRTVAGRFRLFAVLEALSWLGLLTGMAFKYLPAESNEIGVKIFGPVHGAIFVMFVLTALLTAREFEWNWKTTLLALASSIPPFFTVLFEVWAVRTGKLGAPAAGASAIAKSTDATAPARASS</sequence>
<dbReference type="PANTHER" id="PTHR40077">
    <property type="entry name" value="MEMBRANE PROTEIN-RELATED"/>
    <property type="match status" value="1"/>
</dbReference>
<evidence type="ECO:0000313" key="9">
    <source>
        <dbReference type="Proteomes" id="UP000707731"/>
    </source>
</evidence>
<feature type="domain" description="DUF3817" evidence="7">
    <location>
        <begin position="14"/>
        <end position="101"/>
    </location>
</feature>
<keyword evidence="4 6" id="KW-1133">Transmembrane helix</keyword>
<dbReference type="Proteomes" id="UP000707731">
    <property type="component" value="Unassembled WGS sequence"/>
</dbReference>
<reference evidence="8 9" key="1">
    <citation type="submission" date="2020-10" db="EMBL/GenBank/DDBJ databases">
        <title>Identification of Nocardia species via Next-generation sequencing and recognition of intraspecies genetic diversity.</title>
        <authorList>
            <person name="Li P."/>
            <person name="Li P."/>
            <person name="Lu B."/>
        </authorList>
    </citation>
    <scope>NUCLEOTIDE SEQUENCE [LARGE SCALE GENOMIC DNA]</scope>
    <source>
        <strain evidence="8 9">BJ06-0143</strain>
    </source>
</reference>
<comment type="subcellular location">
    <subcellularLocation>
        <location evidence="1">Cell membrane</location>
        <topology evidence="1">Multi-pass membrane protein</topology>
    </subcellularLocation>
</comment>
<accession>A0ABS0DGI4</accession>
<keyword evidence="2" id="KW-1003">Cell membrane</keyword>
<evidence type="ECO:0000256" key="5">
    <source>
        <dbReference type="ARBA" id="ARBA00023136"/>
    </source>
</evidence>
<dbReference type="RefSeq" id="WP_195004429.1">
    <property type="nucleotide sequence ID" value="NZ_JADLQN010000006.1"/>
</dbReference>
<protein>
    <submittedName>
        <fullName evidence="8">DUF3817 domain-containing protein</fullName>
    </submittedName>
</protein>
<keyword evidence="3 6" id="KW-0812">Transmembrane</keyword>
<keyword evidence="9" id="KW-1185">Reference proteome</keyword>
<feature type="transmembrane region" description="Helical" evidence="6">
    <location>
        <begin position="50"/>
        <end position="69"/>
    </location>
</feature>
<evidence type="ECO:0000256" key="3">
    <source>
        <dbReference type="ARBA" id="ARBA00022692"/>
    </source>
</evidence>
<proteinExistence type="predicted"/>
<dbReference type="NCBIfam" id="TIGR03954">
    <property type="entry name" value="integ_memb_HG"/>
    <property type="match status" value="1"/>
</dbReference>